<gene>
    <name evidence="1" type="primary">PFK26</name>
    <name evidence="1" type="ORF">LOY88_000078</name>
</gene>
<dbReference type="EMBL" id="JALBCA010000002">
    <property type="protein sequence ID" value="KAI2393478.1"/>
    <property type="molecule type" value="Genomic_DNA"/>
</dbReference>
<accession>A0ACB8V5X9</accession>
<reference evidence="1" key="1">
    <citation type="journal article" date="2022" name="bioRxiv">
        <title>Population genetic analysis of Ophidiomyces ophidiicola, the causative agent of snake fungal disease, indicates recent introductions to the USA.</title>
        <authorList>
            <person name="Ladner J.T."/>
            <person name="Palmer J.M."/>
            <person name="Ettinger C.L."/>
            <person name="Stajich J.E."/>
            <person name="Farrell T.M."/>
            <person name="Glorioso B.M."/>
            <person name="Lawson B."/>
            <person name="Price S.J."/>
            <person name="Stengle A.G."/>
            <person name="Grear D.A."/>
            <person name="Lorch J.M."/>
        </authorList>
    </citation>
    <scope>NUCLEOTIDE SEQUENCE</scope>
    <source>
        <strain evidence="1">NWHC 24266-5</strain>
    </source>
</reference>
<name>A0ACB8V5X9_9EURO</name>
<comment type="caution">
    <text evidence="1">The sequence shown here is derived from an EMBL/GenBank/DDBJ whole genome shotgun (WGS) entry which is preliminary data.</text>
</comment>
<sequence length="802" mass="88996">MSRHSLLARQAILSNFFNATTRMHDQLAAIESPSDSTFGPSSDTSSAPSCDLEEDPDRLMPPPKTVVGRALGTNAATGGFSSAAAPAGAGNALADTPISTAPPSPQIHPFISGTSTPSKPRATTLDIPGLTKSKVSPDGRIAQRDVGSKLVIVMVGLPARGKSYITKKLSRYLNWLQHDTRIFNVGERRRVAASSGPADGAKHEQENDHHNSQNAPENSSQDAFKNDAEQEPQPEANKIIQNESKSNNASKQDAVGELHNETQDIPVITLQDTDENTIKEGLKAPASVEDELRDSVRSVVDDANYTQTPEVRRQVEATVAIPAARILMGGKALEDPRKGLQSASPMTDLPSTPAETISATTNTDKENKAATAKTEGQEHEVMDQSAGFFDPDNERALQIRERLALQTLDELLDYILEQGGSVGILDATNSTLKRRKAIMQYIRARAGPDLNILFVESQCLDQNLLESNMLLKLSGPDYKGMDPTVALADFKQRVKLYEKSYVPLGEYEEINSLPYVKTIDVCRKVVSFEVNGFLSSQVVYYLLNFNLSPRQIWISRHGESLDDRSGKIGGDSPLSDTGIAYAEALAGFIGWKRCMWELNLRNKAEKSHFPPRPGDSTPPNPQRSTSQGIEAPRNFCVWSSMMQRSIQTVQFFNEEQYDVKQMRMLDELNAGKMEGLTYEQIRAQYPEEYAARRREKLHYRYPGVGGEGYLDVINRLRAVIVEVERMTDHVLLVGPRSVARILLAYFLGLKREILTDLDVPPGTIYALEPKPYGVELNVFRYNAKTNWFEEMPNYELKHETYY</sequence>
<keyword evidence="1" id="KW-0808">Transferase</keyword>
<evidence type="ECO:0000313" key="1">
    <source>
        <dbReference type="EMBL" id="KAI2393478.1"/>
    </source>
</evidence>
<dbReference type="EC" id="2.7.1.105" evidence="1"/>
<protein>
    <submittedName>
        <fullName evidence="1">6-phosphofructo-2-kinase</fullName>
        <ecNumber evidence="1">2.7.1.105</ecNumber>
    </submittedName>
</protein>
<organism evidence="1">
    <name type="scientific">Ophidiomyces ophidiicola</name>
    <dbReference type="NCBI Taxonomy" id="1387563"/>
    <lineage>
        <taxon>Eukaryota</taxon>
        <taxon>Fungi</taxon>
        <taxon>Dikarya</taxon>
        <taxon>Ascomycota</taxon>
        <taxon>Pezizomycotina</taxon>
        <taxon>Eurotiomycetes</taxon>
        <taxon>Eurotiomycetidae</taxon>
        <taxon>Onygenales</taxon>
        <taxon>Onygenaceae</taxon>
        <taxon>Ophidiomyces</taxon>
    </lineage>
</organism>
<proteinExistence type="predicted"/>